<proteinExistence type="predicted"/>
<evidence type="ECO:0000313" key="1">
    <source>
        <dbReference type="EMBL" id="DAD77492.1"/>
    </source>
</evidence>
<dbReference type="EMBL" id="BK014826">
    <property type="protein sequence ID" value="DAD77492.1"/>
    <property type="molecule type" value="Genomic_DNA"/>
</dbReference>
<reference evidence="1" key="1">
    <citation type="journal article" date="2021" name="Proc. Natl. Acad. Sci. U.S.A.">
        <title>A Catalog of Tens of Thousands of Viruses from Human Metagenomes Reveals Hidden Associations with Chronic Diseases.</title>
        <authorList>
            <person name="Tisza M.J."/>
            <person name="Buck C.B."/>
        </authorList>
    </citation>
    <scope>NUCLEOTIDE SEQUENCE</scope>
    <source>
        <strain evidence="1">CtaNW81</strain>
    </source>
</reference>
<organism evidence="1">
    <name type="scientific">Podoviridae sp. ctaNW81</name>
    <dbReference type="NCBI Taxonomy" id="2826562"/>
    <lineage>
        <taxon>Viruses</taxon>
        <taxon>Duplodnaviria</taxon>
        <taxon>Heunggongvirae</taxon>
        <taxon>Uroviricota</taxon>
        <taxon>Caudoviricetes</taxon>
    </lineage>
</organism>
<protein>
    <submittedName>
        <fullName evidence="1">Uncharacterized protein</fullName>
    </submittedName>
</protein>
<name>A0A8S5M5L2_9CAUD</name>
<accession>A0A8S5M5L2</accession>
<sequence>MEGNNLYTWGYLKDAALAKLDLTEEEANEQKLLKRFHIYANEVMTQVCSSLKPHRTFAEFTVEDTTTLYTMPDDFVAFGNDVCKVDYYTDGKNDYLLSTIPENSTVWQVKEEATDVDFEYVGFNKIKFLHEGVYQISYNARWYTFTYDTPDGTILPVPMDILDCIPTYIASQCYKIDDETKSSIYRNEYEMLLARIDNTDYSETKTVHIGGGW</sequence>